<reference evidence="2" key="1">
    <citation type="submission" date="2023-01" db="EMBL/GenBank/DDBJ databases">
        <title>Genome assembly of the deep-sea coral Lophelia pertusa.</title>
        <authorList>
            <person name="Herrera S."/>
            <person name="Cordes E."/>
        </authorList>
    </citation>
    <scope>NUCLEOTIDE SEQUENCE</scope>
    <source>
        <strain evidence="2">USNM1676648</strain>
        <tissue evidence="2">Polyp</tissue>
    </source>
</reference>
<sequence>MAEDVLVAKLFNYICGSGGFVELAVLLKPSSPLGSIKTNEDNQWKAEELGLEKHSNGTVRNIVAWSLPQFQGSSCESCDLSHSLTDSHNNKILKQYDLVPPHQVINVDFVRCSILVLIDQKFIGGCGTVVTDKTTSVVENNGKQGASALANTATAVVTKPARKQDPPATLSFCGKPWKKARQQ</sequence>
<dbReference type="AlphaFoldDB" id="A0A9X0CG58"/>
<dbReference type="OrthoDB" id="5981228at2759"/>
<accession>A0A9X0CG58</accession>
<organism evidence="2 3">
    <name type="scientific">Desmophyllum pertusum</name>
    <dbReference type="NCBI Taxonomy" id="174260"/>
    <lineage>
        <taxon>Eukaryota</taxon>
        <taxon>Metazoa</taxon>
        <taxon>Cnidaria</taxon>
        <taxon>Anthozoa</taxon>
        <taxon>Hexacorallia</taxon>
        <taxon>Scleractinia</taxon>
        <taxon>Caryophylliina</taxon>
        <taxon>Caryophylliidae</taxon>
        <taxon>Desmophyllum</taxon>
    </lineage>
</organism>
<proteinExistence type="predicted"/>
<feature type="region of interest" description="Disordered" evidence="1">
    <location>
        <begin position="157"/>
        <end position="183"/>
    </location>
</feature>
<gene>
    <name evidence="2" type="ORF">OS493_010173</name>
</gene>
<dbReference type="Proteomes" id="UP001163046">
    <property type="component" value="Unassembled WGS sequence"/>
</dbReference>
<protein>
    <submittedName>
        <fullName evidence="2">Uncharacterized protein</fullName>
    </submittedName>
</protein>
<evidence type="ECO:0000313" key="2">
    <source>
        <dbReference type="EMBL" id="KAJ7337313.1"/>
    </source>
</evidence>
<evidence type="ECO:0000256" key="1">
    <source>
        <dbReference type="SAM" id="MobiDB-lite"/>
    </source>
</evidence>
<dbReference type="EMBL" id="MU827781">
    <property type="protein sequence ID" value="KAJ7337313.1"/>
    <property type="molecule type" value="Genomic_DNA"/>
</dbReference>
<keyword evidence="3" id="KW-1185">Reference proteome</keyword>
<name>A0A9X0CG58_9CNID</name>
<comment type="caution">
    <text evidence="2">The sequence shown here is derived from an EMBL/GenBank/DDBJ whole genome shotgun (WGS) entry which is preliminary data.</text>
</comment>
<evidence type="ECO:0000313" key="3">
    <source>
        <dbReference type="Proteomes" id="UP001163046"/>
    </source>
</evidence>